<accession>A0A3A8PCN1</accession>
<keyword evidence="2" id="KW-1185">Reference proteome</keyword>
<dbReference type="RefSeq" id="WP_120646169.1">
    <property type="nucleotide sequence ID" value="NZ_RAWB01000340.1"/>
</dbReference>
<evidence type="ECO:0000313" key="2">
    <source>
        <dbReference type="Proteomes" id="UP000272888"/>
    </source>
</evidence>
<dbReference type="Proteomes" id="UP000272888">
    <property type="component" value="Unassembled WGS sequence"/>
</dbReference>
<comment type="caution">
    <text evidence="1">The sequence shown here is derived from an EMBL/GenBank/DDBJ whole genome shotgun (WGS) entry which is preliminary data.</text>
</comment>
<dbReference type="AlphaFoldDB" id="A0A3A8PCN1"/>
<gene>
    <name evidence="1" type="ORF">D7V93_27225</name>
</gene>
<sequence length="258" mass="28758">MRGNLIAVAVLTGWLAGCAQDASPEELPGEMIEPTATPAAQDVEQDEAELGARGAVVLPPQARVFGRPITAWAKEWYRWHFRVPANRSPMLILEQDCDEDQDGPVFFVPVYDLDTTFQRTCRVPKNRPVLVPLWVIINDYPCPDPSFEPAPGQTLEDFLRQGALDFNNGTQNLVVTVDGHRIDPRRHRHTSDLFTFDGDPSLVGKIPDPCLVGGEQRGVTDGWWLMLQLAPGEHVVNVRALAPFGAPIDYTYTLRVRH</sequence>
<proteinExistence type="predicted"/>
<organism evidence="1 2">
    <name type="scientific">Corallococcus llansteffanensis</name>
    <dbReference type="NCBI Taxonomy" id="2316731"/>
    <lineage>
        <taxon>Bacteria</taxon>
        <taxon>Pseudomonadati</taxon>
        <taxon>Myxococcota</taxon>
        <taxon>Myxococcia</taxon>
        <taxon>Myxococcales</taxon>
        <taxon>Cystobacterineae</taxon>
        <taxon>Myxococcaceae</taxon>
        <taxon>Corallococcus</taxon>
    </lineage>
</organism>
<reference evidence="2" key="1">
    <citation type="submission" date="2018-09" db="EMBL/GenBank/DDBJ databases">
        <authorList>
            <person name="Livingstone P.G."/>
            <person name="Whitworth D.E."/>
        </authorList>
    </citation>
    <scope>NUCLEOTIDE SEQUENCE [LARGE SCALE GENOMIC DNA]</scope>
    <source>
        <strain evidence="2">CA051B</strain>
    </source>
</reference>
<dbReference type="EMBL" id="RAWB01000340">
    <property type="protein sequence ID" value="RKH53060.1"/>
    <property type="molecule type" value="Genomic_DNA"/>
</dbReference>
<evidence type="ECO:0000313" key="1">
    <source>
        <dbReference type="EMBL" id="RKH53060.1"/>
    </source>
</evidence>
<protein>
    <submittedName>
        <fullName evidence="1">Uncharacterized protein</fullName>
    </submittedName>
</protein>
<name>A0A3A8PCN1_9BACT</name>
<dbReference type="PROSITE" id="PS51257">
    <property type="entry name" value="PROKAR_LIPOPROTEIN"/>
    <property type="match status" value="1"/>
</dbReference>